<dbReference type="AlphaFoldDB" id="A0A4R6A638"/>
<dbReference type="Proteomes" id="UP000295701">
    <property type="component" value="Unassembled WGS sequence"/>
</dbReference>
<accession>A0A4R6A638</accession>
<evidence type="ECO:0000256" key="1">
    <source>
        <dbReference type="SAM" id="SignalP"/>
    </source>
</evidence>
<evidence type="ECO:0000313" key="2">
    <source>
        <dbReference type="EMBL" id="TDL78212.1"/>
    </source>
</evidence>
<evidence type="ECO:0000313" key="3">
    <source>
        <dbReference type="Proteomes" id="UP000295701"/>
    </source>
</evidence>
<name>A0A4R6A638_9RHOB</name>
<keyword evidence="3" id="KW-1185">Reference proteome</keyword>
<feature type="chain" id="PRO_5020374899" evidence="1">
    <location>
        <begin position="33"/>
        <end position="495"/>
    </location>
</feature>
<comment type="caution">
    <text evidence="2">The sequence shown here is derived from an EMBL/GenBank/DDBJ whole genome shotgun (WGS) entry which is preliminary data.</text>
</comment>
<keyword evidence="1" id="KW-0732">Signal</keyword>
<dbReference type="InterPro" id="IPR018666">
    <property type="entry name" value="DUF2125"/>
</dbReference>
<organism evidence="2 3">
    <name type="scientific">Palleronia sediminis</name>
    <dbReference type="NCBI Taxonomy" id="2547833"/>
    <lineage>
        <taxon>Bacteria</taxon>
        <taxon>Pseudomonadati</taxon>
        <taxon>Pseudomonadota</taxon>
        <taxon>Alphaproteobacteria</taxon>
        <taxon>Rhodobacterales</taxon>
        <taxon>Roseobacteraceae</taxon>
        <taxon>Palleronia</taxon>
    </lineage>
</organism>
<dbReference type="OrthoDB" id="7791409at2"/>
<gene>
    <name evidence="2" type="ORF">E2L08_12015</name>
</gene>
<dbReference type="EMBL" id="SNAA01000013">
    <property type="protein sequence ID" value="TDL78212.1"/>
    <property type="molecule type" value="Genomic_DNA"/>
</dbReference>
<feature type="signal peptide" evidence="1">
    <location>
        <begin position="1"/>
        <end position="32"/>
    </location>
</feature>
<proteinExistence type="predicted"/>
<protein>
    <submittedName>
        <fullName evidence="2">DUF2125 domain-containing protein</fullName>
    </submittedName>
</protein>
<dbReference type="Pfam" id="PF09898">
    <property type="entry name" value="DUF2125"/>
    <property type="match status" value="1"/>
</dbReference>
<sequence length="495" mass="49527">MAGFPVFGRSAMSLRLVLAAAICVAAALPAAAQGLTPDALWRLWQAGGGVTLQAGEAREDGGALLLEDVVLSVGDGGDAARIALDTLRLSPEGEAVRIVPSDTASLTVPGPRAPVTGTIAGLAGGEVLARRTGDQVAYSLALPRMTAALEGLGGPAADRPGAAVLTVDDLDATLTPGADGVLAVTLDAARVAADATSGADRSSYRLGYDDVSGRFTGTPAALSAVAGGGALAATRPVEIEVTRGPGRLEATMPDGATPETLRIESDEAGISLTAQDGRAAYEGRIGATRIGVQGGVPSGALSLSLGGARIATDLPLLPADDPQDASLSFEIDALMPGPQVWALFDPQGALPRDPARLVLDLSGDVMLAEPLAASGTRAGPPRALSLTIERFEFGALGAQVTGQGAFAFAGTPGPGQPLGRPTGEARVEATGVNALLNTLSQTGILPDGPALGARMALGFFARAGETPDSLVSEFRIGEDGNILLNGNVAGQLPAP</sequence>
<reference evidence="2 3" key="1">
    <citation type="submission" date="2019-03" db="EMBL/GenBank/DDBJ databases">
        <title>Primorskyibacter sp. SS33 isolated from sediments.</title>
        <authorList>
            <person name="Xunke S."/>
        </authorList>
    </citation>
    <scope>NUCLEOTIDE SEQUENCE [LARGE SCALE GENOMIC DNA]</scope>
    <source>
        <strain evidence="2 3">SS33</strain>
    </source>
</reference>